<organism evidence="9 10">
    <name type="scientific">Tetrapisispora phaffii (strain ATCC 24235 / CBS 4417 / NBRC 1672 / NRRL Y-8282 / UCD 70-5)</name>
    <name type="common">Yeast</name>
    <name type="synonym">Fabospora phaffii</name>
    <dbReference type="NCBI Taxonomy" id="1071381"/>
    <lineage>
        <taxon>Eukaryota</taxon>
        <taxon>Fungi</taxon>
        <taxon>Dikarya</taxon>
        <taxon>Ascomycota</taxon>
        <taxon>Saccharomycotina</taxon>
        <taxon>Saccharomycetes</taxon>
        <taxon>Saccharomycetales</taxon>
        <taxon>Saccharomycetaceae</taxon>
        <taxon>Tetrapisispora</taxon>
    </lineage>
</organism>
<dbReference type="Proteomes" id="UP000005666">
    <property type="component" value="Chromosome 12"/>
</dbReference>
<evidence type="ECO:0000256" key="4">
    <source>
        <dbReference type="ARBA" id="ARBA00022490"/>
    </source>
</evidence>
<feature type="domain" description="Inner centromere protein ARK-binding" evidence="8">
    <location>
        <begin position="684"/>
        <end position="733"/>
    </location>
</feature>
<dbReference type="InterPro" id="IPR005635">
    <property type="entry name" value="Inner_centromere_prot_ARK-bd"/>
</dbReference>
<evidence type="ECO:0000256" key="2">
    <source>
        <dbReference type="ARBA" id="ARBA00004186"/>
    </source>
</evidence>
<evidence type="ECO:0000256" key="5">
    <source>
        <dbReference type="ARBA" id="ARBA00023212"/>
    </source>
</evidence>
<feature type="region of interest" description="Disordered" evidence="7">
    <location>
        <begin position="473"/>
        <end position="562"/>
    </location>
</feature>
<keyword evidence="4" id="KW-0963">Cytoplasm</keyword>
<evidence type="ECO:0000256" key="6">
    <source>
        <dbReference type="ARBA" id="ARBA00023242"/>
    </source>
</evidence>
<dbReference type="RefSeq" id="XP_003687932.1">
    <property type="nucleotide sequence ID" value="XM_003687884.1"/>
</dbReference>
<comment type="similarity">
    <text evidence="3">Belongs to the INCENP family.</text>
</comment>
<reference evidence="9 10" key="1">
    <citation type="journal article" date="2011" name="Proc. Natl. Acad. Sci. U.S.A.">
        <title>Evolutionary erosion of yeast sex chromosomes by mating-type switching accidents.</title>
        <authorList>
            <person name="Gordon J.L."/>
            <person name="Armisen D."/>
            <person name="Proux-Wera E."/>
            <person name="Oheigeartaigh S.S."/>
            <person name="Byrne K.P."/>
            <person name="Wolfe K.H."/>
        </authorList>
    </citation>
    <scope>NUCLEOTIDE SEQUENCE [LARGE SCALE GENOMIC DNA]</scope>
    <source>
        <strain evidence="10">ATCC 24235 / CBS 4417 / NBRC 1672 / NRRL Y-8282 / UCD 70-5</strain>
    </source>
</reference>
<name>G8C020_TETPH</name>
<evidence type="ECO:0000256" key="7">
    <source>
        <dbReference type="SAM" id="MobiDB-lite"/>
    </source>
</evidence>
<feature type="region of interest" description="Disordered" evidence="7">
    <location>
        <begin position="220"/>
        <end position="254"/>
    </location>
</feature>
<feature type="compositionally biased region" description="Low complexity" evidence="7">
    <location>
        <begin position="327"/>
        <end position="357"/>
    </location>
</feature>
<accession>G8C020</accession>
<dbReference type="eggNOG" id="ENOG502S0AD">
    <property type="taxonomic scope" value="Eukaryota"/>
</dbReference>
<dbReference type="GO" id="GO:0005819">
    <property type="term" value="C:spindle"/>
    <property type="evidence" value="ECO:0007669"/>
    <property type="project" value="UniProtKB-SubCell"/>
</dbReference>
<evidence type="ECO:0000256" key="1">
    <source>
        <dbReference type="ARBA" id="ARBA00004123"/>
    </source>
</evidence>
<sequence>MDWAIKAAKKKTQVLPGSTRSIIESLNALNNVIITDQNSINAVISKEKEWLNSNFGILSSSFDNSKLSISLISPEKTVSIEDNKKVTDISNAEESLSDVLRYKDSDAENVRNGEYVPSIRYAPLPKQYNSEQHITPESTNTVNIVGIQNSNKTDNTGTTTLSSYEVPKERSSPWSPYKVDKLLNGPLSNSRVMDQSSTSSNIVNKTASVDLKTSADISETHQKSLSAVSNTSTSVNVTRSKPLENKRKQDLAKRRSNMFVPLPDKDPLVVQPFSSNATNTNIQSFKEVSDNKPRRSLLIPINTHENFNDSKFVKQSKHIPQLSTSSKNNKNNHNNPGIRKSPSISSNISKSKGSTPSKNVFDRLSKLPTKSFENKILPKSNRPFSSAIDLKGSPIRRTSFRPKKRETIDETMEQALKNIFSTKEEFSMPGAKFKDDNTRRSLIPKYNRYESTTKLSNSAMKSIDHKHEILKRTQQISPLRSTNISKKLTKNPSPPSIPRKTIGRMSMSSKNISISPLRSRLHANSPSPLKNKIAIGRMSTNPPLPHKNDNPSNHEQNRNKLEVVKKNDRLTGFKLLSSIESNNNVISNGLSNGSNSKRLSYMKDSKLQNKYEESKQLATQSIKHKAQKIPNLATGQQRNDNENYVSDNILHDLHTKDYRNKIGAISKYSPTQSTNNADQSLPEIFSDSDSEDNKVLAPWAESPRLQEQLKIQETWNTSQLFGSFPPLYMDEIFHNSRLNKFKTGQSLSYKNK</sequence>
<dbReference type="GO" id="GO:0005634">
    <property type="term" value="C:nucleus"/>
    <property type="evidence" value="ECO:0007669"/>
    <property type="project" value="UniProtKB-SubCell"/>
</dbReference>
<feature type="compositionally biased region" description="Polar residues" evidence="7">
    <location>
        <begin position="506"/>
        <end position="528"/>
    </location>
</feature>
<dbReference type="OMA" id="RSNMFVP"/>
<dbReference type="KEGG" id="tpf:TPHA_0L01430"/>
<dbReference type="EMBL" id="HE612867">
    <property type="protein sequence ID" value="CCE65498.1"/>
    <property type="molecule type" value="Genomic_DNA"/>
</dbReference>
<dbReference type="OrthoDB" id="6123at2759"/>
<gene>
    <name evidence="9" type="primary">TPHA0L01430</name>
    <name evidence="9" type="ordered locus">TPHA_0L01430</name>
</gene>
<keyword evidence="6" id="KW-0539">Nucleus</keyword>
<feature type="region of interest" description="Disordered" evidence="7">
    <location>
        <begin position="148"/>
        <end position="173"/>
    </location>
</feature>
<feature type="compositionally biased region" description="Polar residues" evidence="7">
    <location>
        <begin position="148"/>
        <end position="163"/>
    </location>
</feature>
<dbReference type="GeneID" id="11531625"/>
<feature type="compositionally biased region" description="Low complexity" evidence="7">
    <location>
        <begin position="228"/>
        <end position="238"/>
    </location>
</feature>
<evidence type="ECO:0000256" key="3">
    <source>
        <dbReference type="ARBA" id="ARBA00010042"/>
    </source>
</evidence>
<feature type="compositionally biased region" description="Basic and acidic residues" evidence="7">
    <location>
        <begin position="241"/>
        <end position="253"/>
    </location>
</feature>
<comment type="subcellular location">
    <subcellularLocation>
        <location evidence="2">Cytoplasm</location>
        <location evidence="2">Cytoskeleton</location>
        <location evidence="2">Spindle</location>
    </subcellularLocation>
    <subcellularLocation>
        <location evidence="1">Nucleus</location>
    </subcellularLocation>
</comment>
<evidence type="ECO:0000259" key="8">
    <source>
        <dbReference type="Pfam" id="PF03941"/>
    </source>
</evidence>
<keyword evidence="10" id="KW-1185">Reference proteome</keyword>
<dbReference type="Pfam" id="PF03941">
    <property type="entry name" value="INCENP_ARK-bind"/>
    <property type="match status" value="1"/>
</dbReference>
<feature type="region of interest" description="Disordered" evidence="7">
    <location>
        <begin position="308"/>
        <end position="361"/>
    </location>
</feature>
<evidence type="ECO:0000313" key="9">
    <source>
        <dbReference type="EMBL" id="CCE65498.1"/>
    </source>
</evidence>
<protein>
    <recommendedName>
        <fullName evidence="8">Inner centromere protein ARK-binding domain-containing protein</fullName>
    </recommendedName>
</protein>
<dbReference type="HOGENOM" id="CLU_015675_0_0_1"/>
<evidence type="ECO:0000313" key="10">
    <source>
        <dbReference type="Proteomes" id="UP000005666"/>
    </source>
</evidence>
<dbReference type="AlphaFoldDB" id="G8C020"/>
<dbReference type="STRING" id="1071381.G8C020"/>
<keyword evidence="5" id="KW-0206">Cytoskeleton</keyword>
<feature type="compositionally biased region" description="Polar residues" evidence="7">
    <location>
        <begin position="473"/>
        <end position="486"/>
    </location>
</feature>
<proteinExistence type="inferred from homology"/>